<dbReference type="OrthoDB" id="1361954at2"/>
<evidence type="ECO:0000313" key="2">
    <source>
        <dbReference type="Proteomes" id="UP000281985"/>
    </source>
</evidence>
<reference evidence="1 2" key="1">
    <citation type="submission" date="2018-10" db="EMBL/GenBank/DDBJ databases">
        <title>Dokdonia luteus sp. nov., isolated from sea water.</title>
        <authorList>
            <person name="Zhou L.Y."/>
            <person name="Du Z.J."/>
        </authorList>
    </citation>
    <scope>NUCLEOTIDE SEQUENCE [LARGE SCALE GENOMIC DNA]</scope>
    <source>
        <strain evidence="1 2">SH27</strain>
    </source>
</reference>
<organism evidence="1 2">
    <name type="scientific">Dokdonia sinensis</name>
    <dbReference type="NCBI Taxonomy" id="2479847"/>
    <lineage>
        <taxon>Bacteria</taxon>
        <taxon>Pseudomonadati</taxon>
        <taxon>Bacteroidota</taxon>
        <taxon>Flavobacteriia</taxon>
        <taxon>Flavobacteriales</taxon>
        <taxon>Flavobacteriaceae</taxon>
        <taxon>Dokdonia</taxon>
    </lineage>
</organism>
<comment type="caution">
    <text evidence="1">The sequence shown here is derived from an EMBL/GenBank/DDBJ whole genome shotgun (WGS) entry which is preliminary data.</text>
</comment>
<sequence>MKLVSTTYKVIALRYFEIAEHKVYSDWATEMLIAGFDSENLGRLAGVEKTFNEDALSELVRKVLSEFKVELDDESLAIQCFIRLRIQQLLDNMIELETGLFSFNKACLKTDYDEELMPFYLLYHAYISLKEEEIQFY</sequence>
<accession>A0A3M0GFZ6</accession>
<dbReference type="AlphaFoldDB" id="A0A3M0GFZ6"/>
<dbReference type="Proteomes" id="UP000281985">
    <property type="component" value="Unassembled WGS sequence"/>
</dbReference>
<gene>
    <name evidence="1" type="ORF">EAX61_02155</name>
</gene>
<dbReference type="EMBL" id="REFV01000002">
    <property type="protein sequence ID" value="RMB63218.1"/>
    <property type="molecule type" value="Genomic_DNA"/>
</dbReference>
<protein>
    <submittedName>
        <fullName evidence="1">Uncharacterized protein</fullName>
    </submittedName>
</protein>
<keyword evidence="2" id="KW-1185">Reference proteome</keyword>
<proteinExistence type="predicted"/>
<name>A0A3M0GFZ6_9FLAO</name>
<evidence type="ECO:0000313" key="1">
    <source>
        <dbReference type="EMBL" id="RMB63218.1"/>
    </source>
</evidence>
<dbReference type="RefSeq" id="WP_121916020.1">
    <property type="nucleotide sequence ID" value="NZ_REFV01000002.1"/>
</dbReference>